<dbReference type="InterPro" id="IPR018511">
    <property type="entry name" value="Hemolysin-typ_Ca-bd_CS"/>
</dbReference>
<name>A0ABV3YW20_9PSED</name>
<feature type="non-terminal residue" evidence="5">
    <location>
        <position position="1"/>
    </location>
</feature>
<evidence type="ECO:0000256" key="2">
    <source>
        <dbReference type="ARBA" id="ARBA00022525"/>
    </source>
</evidence>
<dbReference type="NCBIfam" id="NF012196">
    <property type="entry name" value="Ig_like_ice"/>
    <property type="match status" value="1"/>
</dbReference>
<dbReference type="PANTHER" id="PTHR38340">
    <property type="entry name" value="S-LAYER PROTEIN"/>
    <property type="match status" value="1"/>
</dbReference>
<evidence type="ECO:0000256" key="3">
    <source>
        <dbReference type="ARBA" id="ARBA00022837"/>
    </source>
</evidence>
<evidence type="ECO:0000259" key="4">
    <source>
        <dbReference type="PROSITE" id="PS50268"/>
    </source>
</evidence>
<dbReference type="InterPro" id="IPR001343">
    <property type="entry name" value="Hemolysn_Ca-bd"/>
</dbReference>
<dbReference type="InterPro" id="IPR049826">
    <property type="entry name" value="Ig-like_ice"/>
</dbReference>
<dbReference type="InterPro" id="IPR019960">
    <property type="entry name" value="T1SS_VCA0849"/>
</dbReference>
<dbReference type="SUPFAM" id="SSF51120">
    <property type="entry name" value="beta-Roll"/>
    <property type="match status" value="1"/>
</dbReference>
<sequence>GNTFSIGVPGADLVADSDLTIDASISTTDAAGNVGSATDTEGYSVDTDLPVPTISLDADITADDIINASEAGQTIAITGTVGGDAKVGDTVTLTVNGKTFTGLVVTGNTFSIGVPGADLVADSDLTIDASISTTDAAGNVGSATDTEGYSVDNAPTGTDGVISLNEDSSHSFSAADFGFVDIDAGDSLQAVRIDSLPSAGSLQLNGAAVSSGQVITLADLNNLTFTPAHDASGDSYTSLRFSVSDQAGQFATTPNTLTFDVTPVADAPIVTIDVGAASNSTTTITSTNAAASGQGFTVQAFNPDGTAGVISSNSSPAGFGVVGAASGADSELGYSGGQSERLVVSFDAPVASATVKFAWLHTGERATYTLFDSAGNPIGSNTIAGITDSIDPAITLTSSTGAAISRIEFTAPRAGDDYLINSIEFATSTSYPLTITATPTDIDYSESIASITVAAPAGATLSAGTANGDGTWTLPLTSSGSYSVVVDPTTQAVSITGLTMSIPGNPTGNLSLTVTATAQDGSDTESNSATISIGDTTAPETADVSIVANEDSGPITITLNATDADSSIANFTITSLPANGTLSYNGQAVLIGQAIPAVGGQANLSFTPNADWNGSTDFQYRASDVAGNPDQTPATVSILINPVNDAPVNQLPASYATNEDTAIKLSGLSVSDVDAASGLITVTLAVARGSLSAAAASGVNVSGAGTGTLVLSGTLADINAYLASPATQPSYIPLKDDSGSVTLSMTSNDGGNTGAGGVLTDTDSSVITINPVADAIPGSDVSIVIGTPVVNEISFTSDGGLTGKSQYTFGNGVTISTGSSATFNWSGGNNLGVNSPGDNGTQSQRIDGNEAINFSFPTGMQYLALKLKNSADDVVKISSKLETADLVGQSTLTGAISTSSSSVVSSANLKVELQLEVVNAGVTSTVTRVATVTTGGSWSVNLTGITGTITKATLNATLDGGLFNQGGNESANVTYSISADMSNLAIGLGAANAFGANAKNNGFQIEYIAIDPNPTGLTSYSYPLDVYAVVQDKVGTPETITSFTLSDLPAGSSINVVLADGSYQEINANAQGVFDLSPYTSLLNTSTAISGTDKIYLVTSSALPTGFAPTLSLEITDGASVAKTIIGGSANSAFVGGTGNDYISGGAGNDALSGGAGNDTLDGGTGNDILIGGAGDDILIGGTGADTFTWKAGDTGKDKVLDFNIGEGDRIDLRDLLQGETDATIDNYLQLVTDAGGTSSLLISSTGHLNDAGGAAANADTSIELSGVNLSSSSISSLIAGADPTIKIDHT</sequence>
<keyword evidence="3" id="KW-0106">Calcium</keyword>
<dbReference type="Gene3D" id="2.60.40.10">
    <property type="entry name" value="Immunoglobulins"/>
    <property type="match status" value="2"/>
</dbReference>
<dbReference type="InterPro" id="IPR040853">
    <property type="entry name" value="RapA2_cadherin-like"/>
</dbReference>
<dbReference type="NCBIfam" id="TIGR03661">
    <property type="entry name" value="T1SS_VCA0849"/>
    <property type="match status" value="1"/>
</dbReference>
<proteinExistence type="predicted"/>
<comment type="caution">
    <text evidence="5">The sequence shown here is derived from an EMBL/GenBank/DDBJ whole genome shotgun (WGS) entry which is preliminary data.</text>
</comment>
<comment type="subcellular location">
    <subcellularLocation>
        <location evidence="1">Secreted</location>
    </subcellularLocation>
</comment>
<feature type="domain" description="Cadherin" evidence="4">
    <location>
        <begin position="538"/>
        <end position="649"/>
    </location>
</feature>
<protein>
    <submittedName>
        <fullName evidence="5">Ig-like domain-containing protein</fullName>
    </submittedName>
</protein>
<dbReference type="PROSITE" id="PS50268">
    <property type="entry name" value="CADHERIN_2"/>
    <property type="match status" value="1"/>
</dbReference>
<keyword evidence="2" id="KW-0964">Secreted</keyword>
<dbReference type="PROSITE" id="PS00330">
    <property type="entry name" value="HEMOLYSIN_CALCIUM"/>
    <property type="match status" value="4"/>
</dbReference>
<reference evidence="5 6" key="1">
    <citation type="submission" date="2024-07" db="EMBL/GenBank/DDBJ databases">
        <authorList>
            <person name="Li M."/>
        </authorList>
    </citation>
    <scope>NUCLEOTIDE SEQUENCE [LARGE SCALE GENOMIC DNA]</scope>
    <source>
        <strain evidence="5 6">25A3E</strain>
    </source>
</reference>
<dbReference type="PRINTS" id="PR00313">
    <property type="entry name" value="CABNDNGRPT"/>
</dbReference>
<evidence type="ECO:0000256" key="1">
    <source>
        <dbReference type="ARBA" id="ARBA00004613"/>
    </source>
</evidence>
<dbReference type="NCBIfam" id="NF033510">
    <property type="entry name" value="Ca_tandemer"/>
    <property type="match status" value="1"/>
</dbReference>
<dbReference type="InterPro" id="IPR011049">
    <property type="entry name" value="Serralysin-like_metalloprot_C"/>
</dbReference>
<accession>A0ABV3YW20</accession>
<organism evidence="5 6">
    <name type="scientific">Pseudomonas zhanjiangensis</name>
    <dbReference type="NCBI Taxonomy" id="3239015"/>
    <lineage>
        <taxon>Bacteria</taxon>
        <taxon>Pseudomonadati</taxon>
        <taxon>Pseudomonadota</taxon>
        <taxon>Gammaproteobacteria</taxon>
        <taxon>Pseudomonadales</taxon>
        <taxon>Pseudomonadaceae</taxon>
        <taxon>Pseudomonas</taxon>
    </lineage>
</organism>
<dbReference type="Pfam" id="PF00353">
    <property type="entry name" value="HemolysinCabind"/>
    <property type="match status" value="1"/>
</dbReference>
<dbReference type="InterPro" id="IPR002126">
    <property type="entry name" value="Cadherin-like_dom"/>
</dbReference>
<dbReference type="InterPro" id="IPR050557">
    <property type="entry name" value="RTX_toxin/Mannuronan_C5-epim"/>
</dbReference>
<gene>
    <name evidence="5" type="ORF">AB5S05_15815</name>
</gene>
<dbReference type="Gene3D" id="2.150.10.10">
    <property type="entry name" value="Serralysin-like metalloprotease, C-terminal"/>
    <property type="match status" value="1"/>
</dbReference>
<dbReference type="EMBL" id="JBFTEG010000013">
    <property type="protein sequence ID" value="MEX6503530.1"/>
    <property type="molecule type" value="Genomic_DNA"/>
</dbReference>
<dbReference type="Pfam" id="PF17803">
    <property type="entry name" value="Cadherin_4"/>
    <property type="match status" value="1"/>
</dbReference>
<dbReference type="RefSeq" id="WP_369288475.1">
    <property type="nucleotide sequence ID" value="NZ_JBFTEG010000013.1"/>
</dbReference>
<dbReference type="PANTHER" id="PTHR38340:SF1">
    <property type="entry name" value="S-LAYER PROTEIN"/>
    <property type="match status" value="1"/>
</dbReference>
<dbReference type="InterPro" id="IPR013783">
    <property type="entry name" value="Ig-like_fold"/>
</dbReference>
<keyword evidence="6" id="KW-1185">Reference proteome</keyword>
<dbReference type="Proteomes" id="UP001560296">
    <property type="component" value="Unassembled WGS sequence"/>
</dbReference>
<evidence type="ECO:0000313" key="6">
    <source>
        <dbReference type="Proteomes" id="UP001560296"/>
    </source>
</evidence>
<evidence type="ECO:0000313" key="5">
    <source>
        <dbReference type="EMBL" id="MEX6503530.1"/>
    </source>
</evidence>